<accession>A0A1N6RGY0</accession>
<dbReference type="STRING" id="49186.SAMN05421647_103330"/>
<dbReference type="RefSeq" id="WP_076462492.1">
    <property type="nucleotide sequence ID" value="NZ_FTMN01000003.1"/>
</dbReference>
<reference evidence="3 4" key="1">
    <citation type="submission" date="2017-01" db="EMBL/GenBank/DDBJ databases">
        <authorList>
            <person name="Mah S.A."/>
            <person name="Swanson W.J."/>
            <person name="Moy G.W."/>
            <person name="Vacquier V.D."/>
        </authorList>
    </citation>
    <scope>NUCLEOTIDE SEQUENCE [LARGE SCALE GENOMIC DNA]</scope>
    <source>
        <strain evidence="3 4">DSM 7027</strain>
    </source>
</reference>
<dbReference type="Proteomes" id="UP000186895">
    <property type="component" value="Unassembled WGS sequence"/>
</dbReference>
<keyword evidence="1" id="KW-0175">Coiled coil</keyword>
<evidence type="ECO:0000313" key="4">
    <source>
        <dbReference type="Proteomes" id="UP000186895"/>
    </source>
</evidence>
<gene>
    <name evidence="3" type="ORF">SAMN05421647_103330</name>
</gene>
<keyword evidence="4" id="KW-1185">Reference proteome</keyword>
<sequence length="365" mass="41595">MDNPQKAQFFAAADAMLAAGRNPEPEFLLDQCRLNDIAEAEELLSEWRKGLGNRLGTPRSPIAGEVPESVQAMMARLWQAAVDEATDRANLIQQIRVQPEEAQAKACDDALRESRGEISELEKRYGELERRFEALQDRASAREKEIESLKQDLSQERNEHQRTAQMHANVCQELAQLQKTHQDAQKVFEQRLKDEKRYSLEAIAKAEVDTRHYRNALDKLRDESGRAEADLSRQLSGVESQLGKRDAKIDTLTTQLKLTSDELGRLKSEDVQQNKEQAQLSSQLLAERNKVKRLEKQVLEGEQARDKVAARLEALTAESSKREQQLRSQLQSSEDQLQKSQSSLATMEKRIAALEEENRRLKNRA</sequence>
<proteinExistence type="predicted"/>
<name>A0A1N6RGY0_9GAMM</name>
<evidence type="ECO:0000313" key="3">
    <source>
        <dbReference type="EMBL" id="SIQ28113.1"/>
    </source>
</evidence>
<feature type="region of interest" description="Disordered" evidence="2">
    <location>
        <begin position="316"/>
        <end position="345"/>
    </location>
</feature>
<feature type="compositionally biased region" description="Low complexity" evidence="2">
    <location>
        <begin position="326"/>
        <end position="344"/>
    </location>
</feature>
<feature type="coiled-coil region" evidence="1">
    <location>
        <begin position="104"/>
        <end position="166"/>
    </location>
</feature>
<organism evidence="3 4">
    <name type="scientific">Marinobacterium stanieri</name>
    <dbReference type="NCBI Taxonomy" id="49186"/>
    <lineage>
        <taxon>Bacteria</taxon>
        <taxon>Pseudomonadati</taxon>
        <taxon>Pseudomonadota</taxon>
        <taxon>Gammaproteobacteria</taxon>
        <taxon>Oceanospirillales</taxon>
        <taxon>Oceanospirillaceae</taxon>
        <taxon>Marinobacterium</taxon>
    </lineage>
</organism>
<evidence type="ECO:0000256" key="1">
    <source>
        <dbReference type="SAM" id="Coils"/>
    </source>
</evidence>
<protein>
    <submittedName>
        <fullName evidence="3">Uncharacterized protein</fullName>
    </submittedName>
</protein>
<dbReference type="eggNOG" id="ENOG502ZAXW">
    <property type="taxonomic scope" value="Bacteria"/>
</dbReference>
<dbReference type="EMBL" id="FTMN01000003">
    <property type="protein sequence ID" value="SIQ28113.1"/>
    <property type="molecule type" value="Genomic_DNA"/>
</dbReference>
<dbReference type="AlphaFoldDB" id="A0A1N6RGY0"/>
<evidence type="ECO:0000256" key="2">
    <source>
        <dbReference type="SAM" id="MobiDB-lite"/>
    </source>
</evidence>